<dbReference type="AlphaFoldDB" id="A0A0E9V2U5"/>
<dbReference type="EMBL" id="GBXM01036984">
    <property type="protein sequence ID" value="JAH71593.1"/>
    <property type="molecule type" value="Transcribed_RNA"/>
</dbReference>
<proteinExistence type="predicted"/>
<feature type="domain" description="MCMDC2 N-terminal" evidence="1">
    <location>
        <begin position="7"/>
        <end position="37"/>
    </location>
</feature>
<evidence type="ECO:0000313" key="2">
    <source>
        <dbReference type="EMBL" id="JAH71593.1"/>
    </source>
</evidence>
<name>A0A0E9V2U5_ANGAN</name>
<protein>
    <recommendedName>
        <fullName evidence="1">MCMDC2 N-terminal domain-containing protein</fullName>
    </recommendedName>
</protein>
<evidence type="ECO:0000259" key="1">
    <source>
        <dbReference type="Pfam" id="PF26063"/>
    </source>
</evidence>
<reference evidence="2" key="1">
    <citation type="submission" date="2014-11" db="EMBL/GenBank/DDBJ databases">
        <authorList>
            <person name="Amaro Gonzalez C."/>
        </authorList>
    </citation>
    <scope>NUCLEOTIDE SEQUENCE</scope>
</reference>
<sequence>MAELLEMKEAIVSYLDRSGGLLQFVDDCKLYNGEVAETLELSTTRLNC</sequence>
<reference evidence="2" key="2">
    <citation type="journal article" date="2015" name="Fish Shellfish Immunol.">
        <title>Early steps in the European eel (Anguilla anguilla)-Vibrio vulnificus interaction in the gills: Role of the RtxA13 toxin.</title>
        <authorList>
            <person name="Callol A."/>
            <person name="Pajuelo D."/>
            <person name="Ebbesson L."/>
            <person name="Teles M."/>
            <person name="MacKenzie S."/>
            <person name="Amaro C."/>
        </authorList>
    </citation>
    <scope>NUCLEOTIDE SEQUENCE</scope>
</reference>
<organism evidence="2">
    <name type="scientific">Anguilla anguilla</name>
    <name type="common">European freshwater eel</name>
    <name type="synonym">Muraena anguilla</name>
    <dbReference type="NCBI Taxonomy" id="7936"/>
    <lineage>
        <taxon>Eukaryota</taxon>
        <taxon>Metazoa</taxon>
        <taxon>Chordata</taxon>
        <taxon>Craniata</taxon>
        <taxon>Vertebrata</taxon>
        <taxon>Euteleostomi</taxon>
        <taxon>Actinopterygii</taxon>
        <taxon>Neopterygii</taxon>
        <taxon>Teleostei</taxon>
        <taxon>Anguilliformes</taxon>
        <taxon>Anguillidae</taxon>
        <taxon>Anguilla</taxon>
    </lineage>
</organism>
<dbReference type="InterPro" id="IPR058769">
    <property type="entry name" value="MCMDC2_N"/>
</dbReference>
<dbReference type="Pfam" id="PF26063">
    <property type="entry name" value="MCMDC2_N"/>
    <property type="match status" value="1"/>
</dbReference>
<accession>A0A0E9V2U5</accession>